<feature type="compositionally biased region" description="Basic residues" evidence="1">
    <location>
        <begin position="1"/>
        <end position="11"/>
    </location>
</feature>
<comment type="caution">
    <text evidence="2">The sequence shown here is derived from an EMBL/GenBank/DDBJ whole genome shotgun (WGS) entry which is preliminary data.</text>
</comment>
<feature type="region of interest" description="Disordered" evidence="1">
    <location>
        <begin position="1"/>
        <end position="205"/>
    </location>
</feature>
<feature type="compositionally biased region" description="Basic and acidic residues" evidence="1">
    <location>
        <begin position="185"/>
        <end position="201"/>
    </location>
</feature>
<feature type="region of interest" description="Disordered" evidence="1">
    <location>
        <begin position="237"/>
        <end position="290"/>
    </location>
</feature>
<feature type="compositionally biased region" description="Pro residues" evidence="1">
    <location>
        <begin position="152"/>
        <end position="170"/>
    </location>
</feature>
<proteinExistence type="predicted"/>
<feature type="region of interest" description="Disordered" evidence="1">
    <location>
        <begin position="363"/>
        <end position="389"/>
    </location>
</feature>
<sequence length="482" mass="53429">MPLPSLRRKSRPANIARSQAIGDTSFPAGEASPVSLDGPEPVLTPYMQPRPRSSWYSQRSISYASPDVYMNSDMPPPLPTHLSASAPTPLTPTALRSLDEAGRRAASEEWEDDTVPESPGGTRHSSPNPYMSRKQHTAVSEYLRERAWVPATPTPSHTPPIPTSTPPPVPVRESSVFSRFSLASDGDRPLSRRTSRRESIKSKRSSITTLPYRTFMSEHEQWRPVIPVTPVQPTKAVTETTSSKFSNPFSFSTKGSGSRTKTSTAAASPAAPTPVTDPFISTPYEETHRGRSPIPVTTLHAFDHQVPIKGVANAALIRGLSQKYRPQPQPANKHSQPAHYPQNVSRKDAIPNRFDSMAVANQKQSHTRATAPPTYKCQPQPDPRTQAQNLLHPRSTGMRILNVRTRDPAENSDEGSWLWIGTMRGPEPAGVRMIDEMMRKSLEKKGTTEKGIKDIRKVLKHEGRGTIEWVEVYLRSRWGVEV</sequence>
<evidence type="ECO:0000313" key="2">
    <source>
        <dbReference type="EMBL" id="KAK5081387.1"/>
    </source>
</evidence>
<feature type="compositionally biased region" description="Basic and acidic residues" evidence="1">
    <location>
        <begin position="97"/>
        <end position="107"/>
    </location>
</feature>
<feature type="compositionally biased region" description="Low complexity" evidence="1">
    <location>
        <begin position="252"/>
        <end position="270"/>
    </location>
</feature>
<feature type="compositionally biased region" description="Polar residues" evidence="1">
    <location>
        <begin position="237"/>
        <end position="251"/>
    </location>
</feature>
<feature type="region of interest" description="Disordered" evidence="1">
    <location>
        <begin position="324"/>
        <end position="344"/>
    </location>
</feature>
<reference evidence="2 3" key="1">
    <citation type="submission" date="2023-08" db="EMBL/GenBank/DDBJ databases">
        <title>Black Yeasts Isolated from many extreme environments.</title>
        <authorList>
            <person name="Coleine C."/>
            <person name="Stajich J.E."/>
            <person name="Selbmann L."/>
        </authorList>
    </citation>
    <scope>NUCLEOTIDE SEQUENCE [LARGE SCALE GENOMIC DNA]</scope>
    <source>
        <strain evidence="2 3">CCFEE 5885</strain>
    </source>
</reference>
<evidence type="ECO:0000256" key="1">
    <source>
        <dbReference type="SAM" id="MobiDB-lite"/>
    </source>
</evidence>
<evidence type="ECO:0000313" key="3">
    <source>
        <dbReference type="Proteomes" id="UP001345013"/>
    </source>
</evidence>
<accession>A0ABR0K0L4</accession>
<gene>
    <name evidence="2" type="ORF">LTR24_008247</name>
</gene>
<name>A0ABR0K0L4_9EURO</name>
<dbReference type="EMBL" id="JAVRRG010000139">
    <property type="protein sequence ID" value="KAK5081387.1"/>
    <property type="molecule type" value="Genomic_DNA"/>
</dbReference>
<feature type="compositionally biased region" description="Polar residues" evidence="1">
    <location>
        <begin position="54"/>
        <end position="63"/>
    </location>
</feature>
<dbReference type="Proteomes" id="UP001345013">
    <property type="component" value="Unassembled WGS sequence"/>
</dbReference>
<protein>
    <submittedName>
        <fullName evidence="2">Uncharacterized protein</fullName>
    </submittedName>
</protein>
<organism evidence="2 3">
    <name type="scientific">Lithohypha guttulata</name>
    <dbReference type="NCBI Taxonomy" id="1690604"/>
    <lineage>
        <taxon>Eukaryota</taxon>
        <taxon>Fungi</taxon>
        <taxon>Dikarya</taxon>
        <taxon>Ascomycota</taxon>
        <taxon>Pezizomycotina</taxon>
        <taxon>Eurotiomycetes</taxon>
        <taxon>Chaetothyriomycetidae</taxon>
        <taxon>Chaetothyriales</taxon>
        <taxon>Trichomeriaceae</taxon>
        <taxon>Lithohypha</taxon>
    </lineage>
</organism>
<keyword evidence="3" id="KW-1185">Reference proteome</keyword>